<dbReference type="Gene3D" id="3.30.530.20">
    <property type="match status" value="1"/>
</dbReference>
<gene>
    <name evidence="1" type="ORF">GCM10012289_21500</name>
</gene>
<protein>
    <recommendedName>
        <fullName evidence="3">SRPBCC family protein</fullName>
    </recommendedName>
</protein>
<accession>A0A918DH62</accession>
<reference evidence="1" key="1">
    <citation type="journal article" date="2014" name="Int. J. Syst. Evol. Microbiol.">
        <title>Complete genome sequence of Corynebacterium casei LMG S-19264T (=DSM 44701T), isolated from a smear-ripened cheese.</title>
        <authorList>
            <consortium name="US DOE Joint Genome Institute (JGI-PGF)"/>
            <person name="Walter F."/>
            <person name="Albersmeier A."/>
            <person name="Kalinowski J."/>
            <person name="Ruckert C."/>
        </authorList>
    </citation>
    <scope>NUCLEOTIDE SEQUENCE</scope>
    <source>
        <strain evidence="1">CGMCC 4.7368</strain>
    </source>
</reference>
<dbReference type="InterPro" id="IPR023393">
    <property type="entry name" value="START-like_dom_sf"/>
</dbReference>
<proteinExistence type="predicted"/>
<dbReference type="AlphaFoldDB" id="A0A918DH62"/>
<organism evidence="1 2">
    <name type="scientific">Nonomuraea cavernae</name>
    <dbReference type="NCBI Taxonomy" id="2045107"/>
    <lineage>
        <taxon>Bacteria</taxon>
        <taxon>Bacillati</taxon>
        <taxon>Actinomycetota</taxon>
        <taxon>Actinomycetes</taxon>
        <taxon>Streptosporangiales</taxon>
        <taxon>Streptosporangiaceae</taxon>
        <taxon>Nonomuraea</taxon>
    </lineage>
</organism>
<name>A0A918DH62_9ACTN</name>
<dbReference type="EMBL" id="BMNH01000004">
    <property type="protein sequence ID" value="GGO66746.1"/>
    <property type="molecule type" value="Genomic_DNA"/>
</dbReference>
<dbReference type="InterPro" id="IPR019587">
    <property type="entry name" value="Polyketide_cyclase/dehydratase"/>
</dbReference>
<dbReference type="Proteomes" id="UP000646523">
    <property type="component" value="Unassembled WGS sequence"/>
</dbReference>
<evidence type="ECO:0008006" key="3">
    <source>
        <dbReference type="Google" id="ProtNLM"/>
    </source>
</evidence>
<sequence length="208" mass="22602">MALAGAASLAAYLLFVRPRLLRWGATRDEVRRPFPGDAIVPQPHIRATRAITIDAPPEAVWPWLAQMGDSPRAGWYGYDLADDGGPSADRIIPGLQRLKVGDLLPTGSGTGYLVEQVEPGRAIVLAVHAFHVTETWAIVLAGEGSRTRLLFRHRVLCRPGVLGLVYLLLSHAGNFLNVRKQLTTIKALAERTPWPLTQGSEPVSLPAP</sequence>
<keyword evidence="2" id="KW-1185">Reference proteome</keyword>
<evidence type="ECO:0000313" key="1">
    <source>
        <dbReference type="EMBL" id="GGO66746.1"/>
    </source>
</evidence>
<reference evidence="1" key="2">
    <citation type="submission" date="2020-09" db="EMBL/GenBank/DDBJ databases">
        <authorList>
            <person name="Sun Q."/>
            <person name="Zhou Y."/>
        </authorList>
    </citation>
    <scope>NUCLEOTIDE SEQUENCE</scope>
    <source>
        <strain evidence="1">CGMCC 4.7368</strain>
    </source>
</reference>
<dbReference type="Pfam" id="PF10604">
    <property type="entry name" value="Polyketide_cyc2"/>
    <property type="match status" value="1"/>
</dbReference>
<dbReference type="SUPFAM" id="SSF55961">
    <property type="entry name" value="Bet v1-like"/>
    <property type="match status" value="1"/>
</dbReference>
<evidence type="ECO:0000313" key="2">
    <source>
        <dbReference type="Proteomes" id="UP000646523"/>
    </source>
</evidence>
<comment type="caution">
    <text evidence="1">The sequence shown here is derived from an EMBL/GenBank/DDBJ whole genome shotgun (WGS) entry which is preliminary data.</text>
</comment>